<evidence type="ECO:0000256" key="21">
    <source>
        <dbReference type="SAM" id="SignalP"/>
    </source>
</evidence>
<dbReference type="SUPFAM" id="SSF49899">
    <property type="entry name" value="Concanavalin A-like lectins/glucanases"/>
    <property type="match status" value="1"/>
</dbReference>
<keyword evidence="10 21" id="KW-0732">Signal</keyword>
<dbReference type="PROSITE" id="PS50011">
    <property type="entry name" value="PROTEIN_KINASE_DOM"/>
    <property type="match status" value="1"/>
</dbReference>
<keyword evidence="12 19" id="KW-0547">Nucleotide-binding</keyword>
<dbReference type="GO" id="GO:0051707">
    <property type="term" value="P:response to other organism"/>
    <property type="evidence" value="ECO:0007669"/>
    <property type="project" value="UniProtKB-ARBA"/>
</dbReference>
<dbReference type="Pfam" id="PF00139">
    <property type="entry name" value="Lectin_legB"/>
    <property type="match status" value="1"/>
</dbReference>
<evidence type="ECO:0000259" key="22">
    <source>
        <dbReference type="PROSITE" id="PS50011"/>
    </source>
</evidence>
<dbReference type="GO" id="GO:0005886">
    <property type="term" value="C:plasma membrane"/>
    <property type="evidence" value="ECO:0007669"/>
    <property type="project" value="UniProtKB-SubCell"/>
</dbReference>
<dbReference type="OMA" id="HGNYNID"/>
<dbReference type="PROSITE" id="PS00307">
    <property type="entry name" value="LECTIN_LEGUME_BETA"/>
    <property type="match status" value="1"/>
</dbReference>
<dbReference type="FunFam" id="3.30.200.20:FF:000112">
    <property type="entry name" value="Lectin-domain containing receptor kinase A4.3"/>
    <property type="match status" value="1"/>
</dbReference>
<organism evidence="23 24">
    <name type="scientific">Tetracentron sinense</name>
    <name type="common">Spur-leaf</name>
    <dbReference type="NCBI Taxonomy" id="13715"/>
    <lineage>
        <taxon>Eukaryota</taxon>
        <taxon>Viridiplantae</taxon>
        <taxon>Streptophyta</taxon>
        <taxon>Embryophyta</taxon>
        <taxon>Tracheophyta</taxon>
        <taxon>Spermatophyta</taxon>
        <taxon>Magnoliopsida</taxon>
        <taxon>Trochodendrales</taxon>
        <taxon>Trochodendraceae</taxon>
        <taxon>Tetracentron</taxon>
    </lineage>
</organism>
<keyword evidence="9 20" id="KW-0812">Transmembrane</keyword>
<name>A0A834ZC50_TETSI</name>
<keyword evidence="8" id="KW-0808">Transferase</keyword>
<dbReference type="InterPro" id="IPR001245">
    <property type="entry name" value="Ser-Thr/Tyr_kinase_cat_dom"/>
</dbReference>
<evidence type="ECO:0000256" key="1">
    <source>
        <dbReference type="ARBA" id="ARBA00004236"/>
    </source>
</evidence>
<dbReference type="OrthoDB" id="543442at2759"/>
<evidence type="ECO:0000256" key="7">
    <source>
        <dbReference type="ARBA" id="ARBA00022527"/>
    </source>
</evidence>
<evidence type="ECO:0000256" key="13">
    <source>
        <dbReference type="ARBA" id="ARBA00022777"/>
    </source>
</evidence>
<keyword evidence="24" id="KW-1185">Reference proteome</keyword>
<evidence type="ECO:0000313" key="24">
    <source>
        <dbReference type="Proteomes" id="UP000655225"/>
    </source>
</evidence>
<protein>
    <recommendedName>
        <fullName evidence="5">non-specific serine/threonine protein kinase</fullName>
        <ecNumber evidence="5">2.7.11.1</ecNumber>
    </recommendedName>
</protein>
<dbReference type="Gene3D" id="1.10.510.10">
    <property type="entry name" value="Transferase(Phosphotransferase) domain 1"/>
    <property type="match status" value="1"/>
</dbReference>
<dbReference type="FunFam" id="2.60.120.200:FF:000051">
    <property type="entry name" value="L-type lectin-domain containing receptor kinase V.9"/>
    <property type="match status" value="1"/>
</dbReference>
<dbReference type="Gene3D" id="2.60.120.200">
    <property type="match status" value="1"/>
</dbReference>
<dbReference type="InterPro" id="IPR017441">
    <property type="entry name" value="Protein_kinase_ATP_BS"/>
</dbReference>
<accession>A0A834ZC50</accession>
<comment type="caution">
    <text evidence="23">The sequence shown here is derived from an EMBL/GenBank/DDBJ whole genome shotgun (WGS) entry which is preliminary data.</text>
</comment>
<comment type="subcellular location">
    <subcellularLocation>
        <location evidence="1">Cell membrane</location>
    </subcellularLocation>
    <subcellularLocation>
        <location evidence="2">Membrane</location>
        <topology evidence="2">Single-pass type I membrane protein</topology>
    </subcellularLocation>
</comment>
<dbReference type="PANTHER" id="PTHR27007">
    <property type="match status" value="1"/>
</dbReference>
<dbReference type="GO" id="GO:0030246">
    <property type="term" value="F:carbohydrate binding"/>
    <property type="evidence" value="ECO:0007669"/>
    <property type="project" value="UniProtKB-KW"/>
</dbReference>
<evidence type="ECO:0000256" key="9">
    <source>
        <dbReference type="ARBA" id="ARBA00022692"/>
    </source>
</evidence>
<evidence type="ECO:0000256" key="2">
    <source>
        <dbReference type="ARBA" id="ARBA00004479"/>
    </source>
</evidence>
<evidence type="ECO:0000256" key="4">
    <source>
        <dbReference type="ARBA" id="ARBA00010217"/>
    </source>
</evidence>
<dbReference type="InterPro" id="IPR050528">
    <property type="entry name" value="L-type_Lectin-RKs"/>
</dbReference>
<comment type="similarity">
    <text evidence="4">In the C-terminal section; belongs to the protein kinase superfamily. Ser/Thr protein kinase family.</text>
</comment>
<keyword evidence="17" id="KW-0675">Receptor</keyword>
<comment type="similarity">
    <text evidence="3">In the N-terminal section; belongs to the leguminous lectin family.</text>
</comment>
<keyword evidence="18" id="KW-0325">Glycoprotein</keyword>
<dbReference type="GO" id="GO:0005524">
    <property type="term" value="F:ATP binding"/>
    <property type="evidence" value="ECO:0007669"/>
    <property type="project" value="UniProtKB-UniRule"/>
</dbReference>
<feature type="domain" description="Protein kinase" evidence="22">
    <location>
        <begin position="341"/>
        <end position="638"/>
    </location>
</feature>
<feature type="signal peptide" evidence="21">
    <location>
        <begin position="1"/>
        <end position="17"/>
    </location>
</feature>
<dbReference type="InterPro" id="IPR019825">
    <property type="entry name" value="Lectin_legB_Mn/Ca_BS"/>
</dbReference>
<dbReference type="SUPFAM" id="SSF56112">
    <property type="entry name" value="Protein kinase-like (PK-like)"/>
    <property type="match status" value="1"/>
</dbReference>
<evidence type="ECO:0000256" key="5">
    <source>
        <dbReference type="ARBA" id="ARBA00012513"/>
    </source>
</evidence>
<dbReference type="GO" id="GO:0004674">
    <property type="term" value="F:protein serine/threonine kinase activity"/>
    <property type="evidence" value="ECO:0007669"/>
    <property type="project" value="UniProtKB-KW"/>
</dbReference>
<keyword evidence="15 20" id="KW-1133">Transmembrane helix</keyword>
<feature type="chain" id="PRO_5032797887" description="non-specific serine/threonine protein kinase" evidence="21">
    <location>
        <begin position="18"/>
        <end position="638"/>
    </location>
</feature>
<evidence type="ECO:0000256" key="10">
    <source>
        <dbReference type="ARBA" id="ARBA00022729"/>
    </source>
</evidence>
<gene>
    <name evidence="23" type="ORF">HHK36_011048</name>
</gene>
<keyword evidence="16 20" id="KW-0472">Membrane</keyword>
<dbReference type="InterPro" id="IPR000719">
    <property type="entry name" value="Prot_kinase_dom"/>
</dbReference>
<evidence type="ECO:0000256" key="14">
    <source>
        <dbReference type="ARBA" id="ARBA00022840"/>
    </source>
</evidence>
<dbReference type="GO" id="GO:0006952">
    <property type="term" value="P:defense response"/>
    <property type="evidence" value="ECO:0007669"/>
    <property type="project" value="UniProtKB-ARBA"/>
</dbReference>
<keyword evidence="13" id="KW-0418">Kinase</keyword>
<dbReference type="AlphaFoldDB" id="A0A834ZC50"/>
<dbReference type="PROSITE" id="PS00107">
    <property type="entry name" value="PROTEIN_KINASE_ATP"/>
    <property type="match status" value="1"/>
</dbReference>
<evidence type="ECO:0000256" key="6">
    <source>
        <dbReference type="ARBA" id="ARBA00022475"/>
    </source>
</evidence>
<evidence type="ECO:0000256" key="19">
    <source>
        <dbReference type="PROSITE-ProRule" id="PRU10141"/>
    </source>
</evidence>
<keyword evidence="7" id="KW-0723">Serine/threonine-protein kinase</keyword>
<dbReference type="Proteomes" id="UP000655225">
    <property type="component" value="Unassembled WGS sequence"/>
</dbReference>
<dbReference type="InterPro" id="IPR011009">
    <property type="entry name" value="Kinase-like_dom_sf"/>
</dbReference>
<evidence type="ECO:0000256" key="17">
    <source>
        <dbReference type="ARBA" id="ARBA00023170"/>
    </source>
</evidence>
<proteinExistence type="inferred from homology"/>
<dbReference type="InterPro" id="IPR013320">
    <property type="entry name" value="ConA-like_dom_sf"/>
</dbReference>
<evidence type="ECO:0000256" key="11">
    <source>
        <dbReference type="ARBA" id="ARBA00022734"/>
    </source>
</evidence>
<evidence type="ECO:0000256" key="20">
    <source>
        <dbReference type="SAM" id="Phobius"/>
    </source>
</evidence>
<dbReference type="CDD" id="cd06899">
    <property type="entry name" value="lectin_legume_LecRK_Arcelin_ConA"/>
    <property type="match status" value="1"/>
</dbReference>
<evidence type="ECO:0000256" key="18">
    <source>
        <dbReference type="ARBA" id="ARBA00023180"/>
    </source>
</evidence>
<dbReference type="EC" id="2.7.11.1" evidence="5"/>
<dbReference type="InterPro" id="IPR001220">
    <property type="entry name" value="Legume_lectin_dom"/>
</dbReference>
<evidence type="ECO:0000313" key="23">
    <source>
        <dbReference type="EMBL" id="KAF8402955.1"/>
    </source>
</evidence>
<evidence type="ECO:0000256" key="12">
    <source>
        <dbReference type="ARBA" id="ARBA00022741"/>
    </source>
</evidence>
<sequence length="638" mass="71156">MIIKISVLLVLVSLAASDGPEFIFHGFYGANLSLDGAAKITPSGLLRLTNTSKLQKGHAFYPTPLHFKTSSKGNTTLSFSTVFVFAIVSKYPELSAHGIAFTISPLKGFPGAASAPYLGLFNETTNGDSSNHVVAVELDTLLNNDFGDINDNHVGVDINSLRSIRSAPAAFFTSENGASKNISLIRQTVQIWVEYNGVEKQLDVTLSPIKMPKPKLPLLSLNIDLSPFILDTMYVGLSSSSGVVPTSHYILGWSFKMNGKAQELKLSHLPRLPRTGPRRKPRVLTIGLPLILVVVVLVTISVAILILRRRIRYAEVLEDWEIKYGPHRFKYKDLYIATKGFREKEILGVGGFGKVYRGVLPTSKIEVAVKRVSHESRQGIREFIAEIVSIGRLRHRNLVQLLGYCRRRRELLLVYDFMPNGSLDKFLFDQTKSMLEWCQRFQIIKVMLEVACGRRPIELQASSPEETILVDWVSQCWRKGTILEASDPKLGSHYAVKEMKLVLKLGLLCSHPVSAARPSMRRVMQILDGDIPLPELLADGSNDSILELGGNEELLAIWKMESLLCEEDWLNSPTKKLPGLGSCTASFYTTTADCEHPLTVCLQKEISYMLEPGYVECLWSSDLLAARFRAIRWFTKVC</sequence>
<evidence type="ECO:0000256" key="15">
    <source>
        <dbReference type="ARBA" id="ARBA00022989"/>
    </source>
</evidence>
<dbReference type="Gene3D" id="3.30.200.20">
    <property type="entry name" value="Phosphorylase Kinase, domain 1"/>
    <property type="match status" value="1"/>
</dbReference>
<keyword evidence="11" id="KW-0430">Lectin</keyword>
<feature type="binding site" evidence="19">
    <location>
        <position position="370"/>
    </location>
    <ligand>
        <name>ATP</name>
        <dbReference type="ChEBI" id="CHEBI:30616"/>
    </ligand>
</feature>
<feature type="transmembrane region" description="Helical" evidence="20">
    <location>
        <begin position="283"/>
        <end position="307"/>
    </location>
</feature>
<evidence type="ECO:0000256" key="3">
    <source>
        <dbReference type="ARBA" id="ARBA00008536"/>
    </source>
</evidence>
<keyword evidence="14 19" id="KW-0067">ATP-binding</keyword>
<reference evidence="23 24" key="1">
    <citation type="submission" date="2020-04" db="EMBL/GenBank/DDBJ databases">
        <title>Plant Genome Project.</title>
        <authorList>
            <person name="Zhang R.-G."/>
        </authorList>
    </citation>
    <scope>NUCLEOTIDE SEQUENCE [LARGE SCALE GENOMIC DNA]</scope>
    <source>
        <strain evidence="23">YNK0</strain>
        <tissue evidence="23">Leaf</tissue>
    </source>
</reference>
<keyword evidence="6" id="KW-1003">Cell membrane</keyword>
<evidence type="ECO:0000256" key="16">
    <source>
        <dbReference type="ARBA" id="ARBA00023136"/>
    </source>
</evidence>
<dbReference type="Pfam" id="PF07714">
    <property type="entry name" value="PK_Tyr_Ser-Thr"/>
    <property type="match status" value="1"/>
</dbReference>
<dbReference type="EMBL" id="JABCRI010000007">
    <property type="protein sequence ID" value="KAF8402955.1"/>
    <property type="molecule type" value="Genomic_DNA"/>
</dbReference>
<evidence type="ECO:0000256" key="8">
    <source>
        <dbReference type="ARBA" id="ARBA00022679"/>
    </source>
</evidence>